<keyword evidence="4" id="KW-0479">Metal-binding</keyword>
<keyword evidence="13" id="KW-0234">DNA repair</keyword>
<comment type="similarity">
    <text evidence="3">Belongs to the helicase family. RecQ subfamily.</text>
</comment>
<reference evidence="20" key="2">
    <citation type="journal article" date="2021" name="PeerJ">
        <title>Extensive microbial diversity within the chicken gut microbiome revealed by metagenomics and culture.</title>
        <authorList>
            <person name="Gilroy R."/>
            <person name="Ravi A."/>
            <person name="Getino M."/>
            <person name="Pursley I."/>
            <person name="Horton D.L."/>
            <person name="Alikhan N.F."/>
            <person name="Baker D."/>
            <person name="Gharbi K."/>
            <person name="Hall N."/>
            <person name="Watson M."/>
            <person name="Adriaenssens E.M."/>
            <person name="Foster-Nyarko E."/>
            <person name="Jarju S."/>
            <person name="Secka A."/>
            <person name="Antonio M."/>
            <person name="Oren A."/>
            <person name="Chaudhuri R.R."/>
            <person name="La Ragione R."/>
            <person name="Hildebrand F."/>
            <person name="Pallen M.J."/>
        </authorList>
    </citation>
    <scope>NUCLEOTIDE SEQUENCE</scope>
    <source>
        <strain evidence="20">G3-4614</strain>
    </source>
</reference>
<dbReference type="Gene3D" id="1.10.10.1390">
    <property type="entry name" value="ATP-dependent DNA helicase RecQ"/>
    <property type="match status" value="1"/>
</dbReference>
<proteinExistence type="inferred from homology"/>
<comment type="caution">
    <text evidence="20">The sequence shown here is derived from an EMBL/GenBank/DDBJ whole genome shotgun (WGS) entry which is preliminary data.</text>
</comment>
<dbReference type="AlphaFoldDB" id="A0A9D9E5X4"/>
<evidence type="ECO:0000256" key="8">
    <source>
        <dbReference type="ARBA" id="ARBA00022806"/>
    </source>
</evidence>
<comment type="catalytic activity">
    <reaction evidence="15">
        <text>Couples ATP hydrolysis with the unwinding of duplex DNA by translocating in the 3'-5' direction.</text>
        <dbReference type="EC" id="5.6.2.4"/>
    </reaction>
</comment>
<dbReference type="PROSITE" id="PS50967">
    <property type="entry name" value="HRDC"/>
    <property type="match status" value="1"/>
</dbReference>
<dbReference type="InterPro" id="IPR006293">
    <property type="entry name" value="DNA_helicase_ATP-dep_RecQ_bac"/>
</dbReference>
<dbReference type="Pfam" id="PF00271">
    <property type="entry name" value="Helicase_C"/>
    <property type="match status" value="1"/>
</dbReference>
<dbReference type="FunFam" id="3.40.50.300:FF:001051">
    <property type="entry name" value="ATP-dependent DNA helicase RecQ"/>
    <property type="match status" value="1"/>
</dbReference>
<dbReference type="Gene3D" id="1.10.10.10">
    <property type="entry name" value="Winged helix-like DNA-binding domain superfamily/Winged helix DNA-binding domain"/>
    <property type="match status" value="1"/>
</dbReference>
<dbReference type="SMART" id="SM00956">
    <property type="entry name" value="RQC"/>
    <property type="match status" value="1"/>
</dbReference>
<dbReference type="Pfam" id="PF00270">
    <property type="entry name" value="DEAD"/>
    <property type="match status" value="1"/>
</dbReference>
<dbReference type="SMART" id="SM00490">
    <property type="entry name" value="HELICc"/>
    <property type="match status" value="1"/>
</dbReference>
<keyword evidence="10" id="KW-0067">ATP-binding</keyword>
<sequence>MFTKAQITKALKENFGFDTFKGNQEEIIMNLLQGKDTFVLMPTGGGKSLCYQLPSLMLKGTAIVISPLIALMKNQVDAMRNFSEEDGVAHFINSSLNKSAIDQVKADILSEKTKLLYVAPESLTKEENIEFLKQIKISFYAIDEAHCISEWGHDFRPEYRKIRPIINEIGQAPVIALTATATPKVQHDIQKNLGITNATVFKSSFNRPNLYYEVRQKNNDVDKEIIKYIKSQPGKSGIVYCLSRKKVEELAETLKVNGISALPYHAGMDSATRTHTQDAFLLEDIDVIVATIAFGMGIDKPDVRYVIHYDTPKSLEGYYQETGRAGRDGGEGECITFYTNKDLQKLEKFMQGKPIAEQEIGKQLLLETAAYAESSVCRRKLLLHYFGEEYTKDNCGNCDNCLHPKKQVEAQELLSLVLETIIALKEKFKAEYIIDVIMGKESSEILSYNHDQLEVFGCGQDEDEKTWNAVIRQALIAGYIDKDIETYGLLKVTKAGHAFLKKPVSFKIVKDNDFEDSEEVVPMKGGVACAVDPMLYSILKDLRKKIAKGLELPPYVIFQDISLEAMATTYPITIEELQNIPGVGAGKAKRYGQEFIDVIKKHCEENEIERPEDLRVRTVANKSKLKISIIQAIDRKIPLDEIAIQKNLEFSELLDEVEAIVYSGTKINIDYFLNEVMDEDHIEDIFDYFKETYKDNLKEAINELGRDYTEEEIRLVRIKFLSEMGN</sequence>
<dbReference type="PANTHER" id="PTHR13710">
    <property type="entry name" value="DNA HELICASE RECQ FAMILY MEMBER"/>
    <property type="match status" value="1"/>
</dbReference>
<feature type="domain" description="Helicase C-terminal" evidence="19">
    <location>
        <begin position="220"/>
        <end position="372"/>
    </location>
</feature>
<dbReference type="GO" id="GO:0005524">
    <property type="term" value="F:ATP binding"/>
    <property type="evidence" value="ECO:0007669"/>
    <property type="project" value="UniProtKB-KW"/>
</dbReference>
<dbReference type="SUPFAM" id="SSF46785">
    <property type="entry name" value="Winged helix' DNA-binding domain"/>
    <property type="match status" value="1"/>
</dbReference>
<evidence type="ECO:0000256" key="13">
    <source>
        <dbReference type="ARBA" id="ARBA00023204"/>
    </source>
</evidence>
<dbReference type="InterPro" id="IPR048671">
    <property type="entry name" value="RecQ-1-like_HTH"/>
</dbReference>
<dbReference type="GO" id="GO:0030894">
    <property type="term" value="C:replisome"/>
    <property type="evidence" value="ECO:0007669"/>
    <property type="project" value="TreeGrafter"/>
</dbReference>
<feature type="domain" description="HRDC" evidence="17">
    <location>
        <begin position="529"/>
        <end position="609"/>
    </location>
</feature>
<dbReference type="NCBIfam" id="TIGR01389">
    <property type="entry name" value="recQ"/>
    <property type="match status" value="1"/>
</dbReference>
<dbReference type="InterPro" id="IPR002121">
    <property type="entry name" value="HRDC_dom"/>
</dbReference>
<evidence type="ECO:0000256" key="9">
    <source>
        <dbReference type="ARBA" id="ARBA00022833"/>
    </source>
</evidence>
<evidence type="ECO:0000256" key="16">
    <source>
        <dbReference type="NCBIfam" id="TIGR01389"/>
    </source>
</evidence>
<dbReference type="Pfam" id="PF16124">
    <property type="entry name" value="RecQ_Zn_bind"/>
    <property type="match status" value="1"/>
</dbReference>
<dbReference type="PANTHER" id="PTHR13710:SF105">
    <property type="entry name" value="ATP-DEPENDENT DNA HELICASE Q1"/>
    <property type="match status" value="1"/>
</dbReference>
<dbReference type="PROSITE" id="PS51192">
    <property type="entry name" value="HELICASE_ATP_BIND_1"/>
    <property type="match status" value="1"/>
</dbReference>
<gene>
    <name evidence="20" type="primary">recQ</name>
    <name evidence="20" type="ORF">IAC54_07645</name>
</gene>
<dbReference type="InterPro" id="IPR036388">
    <property type="entry name" value="WH-like_DNA-bd_sf"/>
</dbReference>
<dbReference type="Pfam" id="PF09382">
    <property type="entry name" value="RQC"/>
    <property type="match status" value="1"/>
</dbReference>
<evidence type="ECO:0000256" key="12">
    <source>
        <dbReference type="ARBA" id="ARBA00023172"/>
    </source>
</evidence>
<dbReference type="GO" id="GO:0043138">
    <property type="term" value="F:3'-5' DNA helicase activity"/>
    <property type="evidence" value="ECO:0007669"/>
    <property type="project" value="UniProtKB-EC"/>
</dbReference>
<dbReference type="InterPro" id="IPR027417">
    <property type="entry name" value="P-loop_NTPase"/>
</dbReference>
<dbReference type="InterPro" id="IPR014001">
    <property type="entry name" value="Helicase_ATP-bd"/>
</dbReference>
<keyword evidence="7 20" id="KW-0378">Hydrolase</keyword>
<reference evidence="20" key="1">
    <citation type="submission" date="2020-10" db="EMBL/GenBank/DDBJ databases">
        <authorList>
            <person name="Gilroy R."/>
        </authorList>
    </citation>
    <scope>NUCLEOTIDE SEQUENCE</scope>
    <source>
        <strain evidence="20">G3-4614</strain>
    </source>
</reference>
<evidence type="ECO:0000259" key="18">
    <source>
        <dbReference type="PROSITE" id="PS51192"/>
    </source>
</evidence>
<evidence type="ECO:0000313" key="21">
    <source>
        <dbReference type="Proteomes" id="UP000823636"/>
    </source>
</evidence>
<dbReference type="InterPro" id="IPR018982">
    <property type="entry name" value="RQC_domain"/>
</dbReference>
<evidence type="ECO:0000256" key="11">
    <source>
        <dbReference type="ARBA" id="ARBA00023125"/>
    </source>
</evidence>
<evidence type="ECO:0000256" key="15">
    <source>
        <dbReference type="ARBA" id="ARBA00034617"/>
    </source>
</evidence>
<keyword evidence="12" id="KW-0233">DNA recombination</keyword>
<evidence type="ECO:0000256" key="10">
    <source>
        <dbReference type="ARBA" id="ARBA00022840"/>
    </source>
</evidence>
<dbReference type="GO" id="GO:0016787">
    <property type="term" value="F:hydrolase activity"/>
    <property type="evidence" value="ECO:0007669"/>
    <property type="project" value="UniProtKB-KW"/>
</dbReference>
<dbReference type="GO" id="GO:0006310">
    <property type="term" value="P:DNA recombination"/>
    <property type="evidence" value="ECO:0007669"/>
    <property type="project" value="UniProtKB-UniRule"/>
</dbReference>
<dbReference type="InterPro" id="IPR011545">
    <property type="entry name" value="DEAD/DEAH_box_helicase_dom"/>
</dbReference>
<keyword evidence="14" id="KW-0413">Isomerase</keyword>
<keyword evidence="9" id="KW-0862">Zinc</keyword>
<dbReference type="InterPro" id="IPR001650">
    <property type="entry name" value="Helicase_C-like"/>
</dbReference>
<evidence type="ECO:0000256" key="14">
    <source>
        <dbReference type="ARBA" id="ARBA00023235"/>
    </source>
</evidence>
<evidence type="ECO:0000256" key="5">
    <source>
        <dbReference type="ARBA" id="ARBA00022741"/>
    </source>
</evidence>
<dbReference type="Proteomes" id="UP000823636">
    <property type="component" value="Unassembled WGS sequence"/>
</dbReference>
<dbReference type="EC" id="5.6.2.4" evidence="16"/>
<dbReference type="Gene3D" id="3.40.50.300">
    <property type="entry name" value="P-loop containing nucleotide triphosphate hydrolases"/>
    <property type="match status" value="2"/>
</dbReference>
<evidence type="ECO:0000259" key="19">
    <source>
        <dbReference type="PROSITE" id="PS51194"/>
    </source>
</evidence>
<dbReference type="CDD" id="cd17920">
    <property type="entry name" value="DEXHc_RecQ"/>
    <property type="match status" value="1"/>
</dbReference>
<dbReference type="CDD" id="cd18794">
    <property type="entry name" value="SF2_C_RecQ"/>
    <property type="match status" value="1"/>
</dbReference>
<keyword evidence="5" id="KW-0547">Nucleotide-binding</keyword>
<evidence type="ECO:0000256" key="4">
    <source>
        <dbReference type="ARBA" id="ARBA00022723"/>
    </source>
</evidence>
<dbReference type="InterPro" id="IPR010997">
    <property type="entry name" value="HRDC-like_sf"/>
</dbReference>
<dbReference type="InterPro" id="IPR036390">
    <property type="entry name" value="WH_DNA-bd_sf"/>
</dbReference>
<dbReference type="GO" id="GO:0009432">
    <property type="term" value="P:SOS response"/>
    <property type="evidence" value="ECO:0007669"/>
    <property type="project" value="UniProtKB-UniRule"/>
</dbReference>
<dbReference type="PROSITE" id="PS51194">
    <property type="entry name" value="HELICASE_CTER"/>
    <property type="match status" value="1"/>
</dbReference>
<dbReference type="GO" id="GO:0006260">
    <property type="term" value="P:DNA replication"/>
    <property type="evidence" value="ECO:0007669"/>
    <property type="project" value="InterPro"/>
</dbReference>
<dbReference type="GO" id="GO:0046872">
    <property type="term" value="F:metal ion binding"/>
    <property type="evidence" value="ECO:0007669"/>
    <property type="project" value="UniProtKB-KW"/>
</dbReference>
<name>A0A9D9E5X4_9BACT</name>
<dbReference type="FunFam" id="1.10.150.80:FF:000004">
    <property type="entry name" value="ATP-dependent DNA helicase RecQ"/>
    <property type="match status" value="1"/>
</dbReference>
<accession>A0A9D9E5X4</accession>
<evidence type="ECO:0000256" key="7">
    <source>
        <dbReference type="ARBA" id="ARBA00022801"/>
    </source>
</evidence>
<evidence type="ECO:0000313" key="20">
    <source>
        <dbReference type="EMBL" id="MBO8438751.1"/>
    </source>
</evidence>
<dbReference type="GO" id="GO:0005737">
    <property type="term" value="C:cytoplasm"/>
    <property type="evidence" value="ECO:0007669"/>
    <property type="project" value="TreeGrafter"/>
</dbReference>
<keyword evidence="8 20" id="KW-0347">Helicase</keyword>
<keyword evidence="11" id="KW-0238">DNA-binding</keyword>
<evidence type="ECO:0000259" key="17">
    <source>
        <dbReference type="PROSITE" id="PS50967"/>
    </source>
</evidence>
<dbReference type="InterPro" id="IPR032284">
    <property type="entry name" value="RecQ_Zn-bd"/>
</dbReference>
<dbReference type="InterPro" id="IPR004589">
    <property type="entry name" value="DNA_helicase_ATP-dep_RecQ"/>
</dbReference>
<dbReference type="SMART" id="SM00487">
    <property type="entry name" value="DEXDc"/>
    <property type="match status" value="1"/>
</dbReference>
<dbReference type="GO" id="GO:0043590">
    <property type="term" value="C:bacterial nucleoid"/>
    <property type="evidence" value="ECO:0007669"/>
    <property type="project" value="TreeGrafter"/>
</dbReference>
<evidence type="ECO:0000256" key="6">
    <source>
        <dbReference type="ARBA" id="ARBA00022763"/>
    </source>
</evidence>
<evidence type="ECO:0000256" key="3">
    <source>
        <dbReference type="ARBA" id="ARBA00005446"/>
    </source>
</evidence>
<dbReference type="SMART" id="SM00341">
    <property type="entry name" value="HRDC"/>
    <property type="match status" value="1"/>
</dbReference>
<dbReference type="GO" id="GO:0003677">
    <property type="term" value="F:DNA binding"/>
    <property type="evidence" value="ECO:0007669"/>
    <property type="project" value="UniProtKB-KW"/>
</dbReference>
<evidence type="ECO:0000256" key="1">
    <source>
        <dbReference type="ARBA" id="ARBA00001946"/>
    </source>
</evidence>
<dbReference type="Gene3D" id="1.10.150.80">
    <property type="entry name" value="HRDC domain"/>
    <property type="match status" value="1"/>
</dbReference>
<dbReference type="Pfam" id="PF21220">
    <property type="entry name" value="RecQ-1-like_HTH"/>
    <property type="match status" value="1"/>
</dbReference>
<evidence type="ECO:0000256" key="2">
    <source>
        <dbReference type="ARBA" id="ARBA00001947"/>
    </source>
</evidence>
<comment type="cofactor">
    <cofactor evidence="1">
        <name>Mg(2+)</name>
        <dbReference type="ChEBI" id="CHEBI:18420"/>
    </cofactor>
</comment>
<dbReference type="Pfam" id="PF00570">
    <property type="entry name" value="HRDC"/>
    <property type="match status" value="1"/>
</dbReference>
<dbReference type="GO" id="GO:0006281">
    <property type="term" value="P:DNA repair"/>
    <property type="evidence" value="ECO:0007669"/>
    <property type="project" value="UniProtKB-KW"/>
</dbReference>
<dbReference type="NCBIfam" id="TIGR00614">
    <property type="entry name" value="recQ_fam"/>
    <property type="match status" value="1"/>
</dbReference>
<comment type="cofactor">
    <cofactor evidence="2">
        <name>Zn(2+)</name>
        <dbReference type="ChEBI" id="CHEBI:29105"/>
    </cofactor>
</comment>
<dbReference type="EMBL" id="JADIMW010000079">
    <property type="protein sequence ID" value="MBO8438751.1"/>
    <property type="molecule type" value="Genomic_DNA"/>
</dbReference>
<dbReference type="SUPFAM" id="SSF52540">
    <property type="entry name" value="P-loop containing nucleoside triphosphate hydrolases"/>
    <property type="match status" value="1"/>
</dbReference>
<keyword evidence="6" id="KW-0227">DNA damage</keyword>
<dbReference type="InterPro" id="IPR044876">
    <property type="entry name" value="HRDC_dom_sf"/>
</dbReference>
<organism evidence="20 21">
    <name type="scientific">Candidatus Caccoplasma merdipullorum</name>
    <dbReference type="NCBI Taxonomy" id="2840718"/>
    <lineage>
        <taxon>Bacteria</taxon>
        <taxon>Pseudomonadati</taxon>
        <taxon>Bacteroidota</taxon>
        <taxon>Bacteroidia</taxon>
        <taxon>Bacteroidales</taxon>
        <taxon>Bacteroidaceae</taxon>
        <taxon>Bacteroidaceae incertae sedis</taxon>
        <taxon>Candidatus Caccoplasma</taxon>
    </lineage>
</organism>
<dbReference type="GO" id="GO:0009378">
    <property type="term" value="F:four-way junction helicase activity"/>
    <property type="evidence" value="ECO:0007669"/>
    <property type="project" value="TreeGrafter"/>
</dbReference>
<dbReference type="SUPFAM" id="SSF47819">
    <property type="entry name" value="HRDC-like"/>
    <property type="match status" value="1"/>
</dbReference>
<protein>
    <recommendedName>
        <fullName evidence="16">DNA helicase RecQ</fullName>
        <ecNumber evidence="16">5.6.2.4</ecNumber>
    </recommendedName>
</protein>
<dbReference type="FunFam" id="3.40.50.300:FF:000156">
    <property type="entry name" value="ATP-dependent DNA helicase recQ"/>
    <property type="match status" value="1"/>
</dbReference>
<feature type="domain" description="Helicase ATP-binding" evidence="18">
    <location>
        <begin position="28"/>
        <end position="199"/>
    </location>
</feature>